<dbReference type="OrthoDB" id="2501845at2759"/>
<evidence type="ECO:0000313" key="2">
    <source>
        <dbReference type="EMBL" id="KNZ54685.1"/>
    </source>
</evidence>
<dbReference type="AlphaFoldDB" id="A0A0L6V3I9"/>
<name>A0A0L6V3I9_9BASI</name>
<dbReference type="EMBL" id="LAVV01007818">
    <property type="protein sequence ID" value="KNZ54685.1"/>
    <property type="molecule type" value="Genomic_DNA"/>
</dbReference>
<evidence type="ECO:0000256" key="1">
    <source>
        <dbReference type="SAM" id="SignalP"/>
    </source>
</evidence>
<organism evidence="2 3">
    <name type="scientific">Puccinia sorghi</name>
    <dbReference type="NCBI Taxonomy" id="27349"/>
    <lineage>
        <taxon>Eukaryota</taxon>
        <taxon>Fungi</taxon>
        <taxon>Dikarya</taxon>
        <taxon>Basidiomycota</taxon>
        <taxon>Pucciniomycotina</taxon>
        <taxon>Pucciniomycetes</taxon>
        <taxon>Pucciniales</taxon>
        <taxon>Pucciniaceae</taxon>
        <taxon>Puccinia</taxon>
    </lineage>
</organism>
<feature type="signal peptide" evidence="1">
    <location>
        <begin position="1"/>
        <end position="32"/>
    </location>
</feature>
<dbReference type="Proteomes" id="UP000037035">
    <property type="component" value="Unassembled WGS sequence"/>
</dbReference>
<keyword evidence="3" id="KW-1185">Reference proteome</keyword>
<reference evidence="2 3" key="1">
    <citation type="submission" date="2015-08" db="EMBL/GenBank/DDBJ databases">
        <title>Next Generation Sequencing and Analysis of the Genome of Puccinia sorghi L Schw, the Causal Agent of Maize Common Rust.</title>
        <authorList>
            <person name="Rochi L."/>
            <person name="Burguener G."/>
            <person name="Darino M."/>
            <person name="Turjanski A."/>
            <person name="Kreff E."/>
            <person name="Dieguez M.J."/>
            <person name="Sacco F."/>
        </authorList>
    </citation>
    <scope>NUCLEOTIDE SEQUENCE [LARGE SCALE GENOMIC DNA]</scope>
    <source>
        <strain evidence="2 3">RO10H11247</strain>
    </source>
</reference>
<sequence length="405" mass="46527">MKRYAGSRAPFTSIHCLLALGRIIIGLGSVHAPHVRAFCVPKSLRNAELINASVDNRLDAPLAQTVPQSEDIFSWRTKSTPRHGSLAGKLLGCYGRRDFSAAVQGKEGGIVPKILSLQERPKALIVKHPVANFSGYQLGPESLEKLRQWKSLPQVANFLERIELRITQLVKAIIYLEIRHVGPQDLNVLFTRFSEKRTSIQPAEKFRNLVHRFITDVFMVRVGSNHPKHMLNVYLQHEYEIYKNYAPEPIFVLAHTEIQRYIYIMISGASRYFEEARKDVSIWQEEVHSIIEMLRFFRKRTNPFYSKEEAAGLLRHQVLQISVRSGDPALFQLLDQASVQMEVPVDKIQSFLLLNTKGPNSKKRENLFIHTQRIYDDLLGVWGHAQFPSQIKHKYAVQLPWDEIS</sequence>
<protein>
    <submittedName>
        <fullName evidence="2">Uncharacterized protein</fullName>
    </submittedName>
</protein>
<evidence type="ECO:0000313" key="3">
    <source>
        <dbReference type="Proteomes" id="UP000037035"/>
    </source>
</evidence>
<proteinExistence type="predicted"/>
<dbReference type="VEuPathDB" id="FungiDB:VP01_2885g2"/>
<comment type="caution">
    <text evidence="2">The sequence shown here is derived from an EMBL/GenBank/DDBJ whole genome shotgun (WGS) entry which is preliminary data.</text>
</comment>
<accession>A0A0L6V3I9</accession>
<feature type="chain" id="PRO_5005568269" evidence="1">
    <location>
        <begin position="33"/>
        <end position="405"/>
    </location>
</feature>
<keyword evidence="1" id="KW-0732">Signal</keyword>
<gene>
    <name evidence="2" type="ORF">VP01_2885g2</name>
</gene>